<dbReference type="GO" id="GO:0006629">
    <property type="term" value="P:lipid metabolic process"/>
    <property type="evidence" value="ECO:0007669"/>
    <property type="project" value="UniProtKB-KW"/>
</dbReference>
<dbReference type="PANTHER" id="PTHR37693">
    <property type="entry name" value="PHOSPHATIDYLGLYCEROL LYSYLTRANSFERASE"/>
    <property type="match status" value="1"/>
</dbReference>
<sequence length="355" mass="40033">MKNSVKSYVLNFLLIIGLTVVALWFALKDHYQEVMTLIGGMHWYWLVIILLWGIAYACVVGWILAVFAKRSKKDYTVLQGIANGFVGIFFSGITPSATGGQFAQAYIFKKQGIKFSDGASILWADFIVYQTTMMLYVTILFLARFSHFMAIIGPLFFGILLGYLVNVCVIGVLWTMALFPRLYVRLSQGCVKILAKLHIVKNKEKTLSSWTAQMESFTTEIKKMQHEKKMILQAVVLNIVRMTIQFTLPYFIMKAMGVSVGADRFIDCLALSSFVLMANAFIPIPGASGGTELVFTALFQSVVKHAALASGVMILWRFSTYHVVMLVGAVVFLFLKRKYDSEKWMKEEKEVDVCE</sequence>
<comment type="similarity">
    <text evidence="6">Belongs to the LPG synthase family.</text>
</comment>
<dbReference type="AlphaFoldDB" id="A0A4R3TG30"/>
<dbReference type="EMBL" id="SMBP01000007">
    <property type="protein sequence ID" value="TCU60349.1"/>
    <property type="molecule type" value="Genomic_DNA"/>
</dbReference>
<evidence type="ECO:0000313" key="7">
    <source>
        <dbReference type="EMBL" id="TCU60349.1"/>
    </source>
</evidence>
<feature type="transmembrane region" description="Helical" evidence="6">
    <location>
        <begin position="230"/>
        <end position="253"/>
    </location>
</feature>
<name>A0A4R3TG30_9FIRM</name>
<evidence type="ECO:0000256" key="3">
    <source>
        <dbReference type="ARBA" id="ARBA00022692"/>
    </source>
</evidence>
<feature type="transmembrane region" description="Helical" evidence="6">
    <location>
        <begin position="120"/>
        <end position="143"/>
    </location>
</feature>
<comment type="caution">
    <text evidence="7">The sequence shown here is derived from an EMBL/GenBank/DDBJ whole genome shotgun (WGS) entry which is preliminary data.</text>
</comment>
<comment type="function">
    <text evidence="6">Catalyzes the transfer of a lysyl group from L-lysyl-tRNA(Lys) to membrane-bound phosphatidylglycerol (PG), which produces lysylphosphatidylglycerol (LPG), a major component of the bacterial membrane with a positive net charge. LPG synthesis contributes to bacterial virulence as it is involved in the resistance mechanism against cationic antimicrobial peptides (CAMP) produces by the host's immune system (defensins, cathelicidins) and by the competing microorganisms.</text>
</comment>
<keyword evidence="4 6" id="KW-1133">Transmembrane helix</keyword>
<evidence type="ECO:0000313" key="8">
    <source>
        <dbReference type="Proteomes" id="UP000295773"/>
    </source>
</evidence>
<dbReference type="GO" id="GO:0005886">
    <property type="term" value="C:plasma membrane"/>
    <property type="evidence" value="ECO:0007669"/>
    <property type="project" value="UniProtKB-SubCell"/>
</dbReference>
<comment type="catalytic activity">
    <reaction evidence="6">
        <text>L-lysyl-tRNA(Lys) + a 1,2-diacyl-sn-glycero-3-phospho-(1'-sn-glycerol) = a 1,2-diacyl-sn-glycero-3-phospho-1'-(3'-O-L-lysyl)-sn-glycerol + tRNA(Lys)</text>
        <dbReference type="Rhea" id="RHEA:10668"/>
        <dbReference type="Rhea" id="RHEA-COMP:9696"/>
        <dbReference type="Rhea" id="RHEA-COMP:9697"/>
        <dbReference type="ChEBI" id="CHEBI:64716"/>
        <dbReference type="ChEBI" id="CHEBI:75792"/>
        <dbReference type="ChEBI" id="CHEBI:78442"/>
        <dbReference type="ChEBI" id="CHEBI:78529"/>
        <dbReference type="EC" id="2.3.2.3"/>
    </reaction>
</comment>
<keyword evidence="6" id="KW-0808">Transferase</keyword>
<evidence type="ECO:0000256" key="6">
    <source>
        <dbReference type="RuleBase" id="RU363042"/>
    </source>
</evidence>
<feature type="transmembrane region" description="Helical" evidence="6">
    <location>
        <begin position="7"/>
        <end position="27"/>
    </location>
</feature>
<keyword evidence="6" id="KW-0046">Antibiotic resistance</keyword>
<keyword evidence="5 6" id="KW-0472">Membrane</keyword>
<dbReference type="Proteomes" id="UP000295773">
    <property type="component" value="Unassembled WGS sequence"/>
</dbReference>
<evidence type="ECO:0000256" key="1">
    <source>
        <dbReference type="ARBA" id="ARBA00004651"/>
    </source>
</evidence>
<reference evidence="7 8" key="1">
    <citation type="submission" date="2019-03" db="EMBL/GenBank/DDBJ databases">
        <title>Genomic Encyclopedia of Type Strains, Phase IV (KMG-IV): sequencing the most valuable type-strain genomes for metagenomic binning, comparative biology and taxonomic classification.</title>
        <authorList>
            <person name="Goeker M."/>
        </authorList>
    </citation>
    <scope>NUCLEOTIDE SEQUENCE [LARGE SCALE GENOMIC DNA]</scope>
    <source>
        <strain evidence="7 8">DSM 29481</strain>
    </source>
</reference>
<protein>
    <recommendedName>
        <fullName evidence="6">Phosphatidylglycerol lysyltransferase</fullName>
        <ecNumber evidence="6">2.3.2.3</ecNumber>
    </recommendedName>
    <alternativeName>
        <fullName evidence="6">Lysylphosphatidylglycerol synthase</fullName>
    </alternativeName>
</protein>
<feature type="transmembrane region" description="Helical" evidence="6">
    <location>
        <begin position="155"/>
        <end position="177"/>
    </location>
</feature>
<feature type="transmembrane region" description="Helical" evidence="6">
    <location>
        <begin position="314"/>
        <end position="335"/>
    </location>
</feature>
<comment type="subcellular location">
    <subcellularLocation>
        <location evidence="1 6">Cell membrane</location>
        <topology evidence="1 6">Multi-pass membrane protein</topology>
    </subcellularLocation>
</comment>
<keyword evidence="6" id="KW-0443">Lipid metabolism</keyword>
<dbReference type="Pfam" id="PF03706">
    <property type="entry name" value="LPG_synthase_TM"/>
    <property type="match status" value="1"/>
</dbReference>
<keyword evidence="2" id="KW-1003">Cell membrane</keyword>
<feature type="transmembrane region" description="Helical" evidence="6">
    <location>
        <begin position="80"/>
        <end position="100"/>
    </location>
</feature>
<feature type="transmembrane region" description="Helical" evidence="6">
    <location>
        <begin position="265"/>
        <end position="284"/>
    </location>
</feature>
<keyword evidence="8" id="KW-1185">Reference proteome</keyword>
<keyword evidence="3 6" id="KW-0812">Transmembrane</keyword>
<evidence type="ECO:0000256" key="2">
    <source>
        <dbReference type="ARBA" id="ARBA00022475"/>
    </source>
</evidence>
<dbReference type="GO" id="GO:0050071">
    <property type="term" value="F:phosphatidylglycerol lysyltransferase activity"/>
    <property type="evidence" value="ECO:0007669"/>
    <property type="project" value="UniProtKB-EC"/>
</dbReference>
<proteinExistence type="inferred from homology"/>
<feature type="transmembrane region" description="Helical" evidence="6">
    <location>
        <begin position="43"/>
        <end position="68"/>
    </location>
</feature>
<dbReference type="GO" id="GO:0046677">
    <property type="term" value="P:response to antibiotic"/>
    <property type="evidence" value="ECO:0007669"/>
    <property type="project" value="UniProtKB-KW"/>
</dbReference>
<accession>A0A4R3TG30</accession>
<gene>
    <name evidence="6" type="primary">mprF</name>
    <name evidence="7" type="ORF">EDD61_10738</name>
</gene>
<dbReference type="NCBIfam" id="TIGR00374">
    <property type="entry name" value="flippase-like domain"/>
    <property type="match status" value="1"/>
</dbReference>
<evidence type="ECO:0000256" key="4">
    <source>
        <dbReference type="ARBA" id="ARBA00022989"/>
    </source>
</evidence>
<evidence type="ECO:0000256" key="5">
    <source>
        <dbReference type="ARBA" id="ARBA00023136"/>
    </source>
</evidence>
<dbReference type="RefSeq" id="WP_132224453.1">
    <property type="nucleotide sequence ID" value="NZ_JANKBG010000007.1"/>
</dbReference>
<dbReference type="PANTHER" id="PTHR37693:SF1">
    <property type="entry name" value="INTEGRAL MEMBRANE PROTEIN"/>
    <property type="match status" value="1"/>
</dbReference>
<organism evidence="7 8">
    <name type="scientific">Longicatena caecimuris</name>
    <dbReference type="NCBI Taxonomy" id="1796635"/>
    <lineage>
        <taxon>Bacteria</taxon>
        <taxon>Bacillati</taxon>
        <taxon>Bacillota</taxon>
        <taxon>Erysipelotrichia</taxon>
        <taxon>Erysipelotrichales</taxon>
        <taxon>Erysipelotrichaceae</taxon>
        <taxon>Longicatena</taxon>
    </lineage>
</organism>
<dbReference type="InterPro" id="IPR022791">
    <property type="entry name" value="L-PG_synthase/AglD"/>
</dbReference>
<dbReference type="EC" id="2.3.2.3" evidence="6"/>